<dbReference type="InterPro" id="IPR000073">
    <property type="entry name" value="AB_hydrolase_1"/>
</dbReference>
<dbReference type="AlphaFoldDB" id="A0A918ED01"/>
<keyword evidence="13" id="KW-1185">Reference proteome</keyword>
<dbReference type="EC" id="3.4.11.5" evidence="8 10"/>
<evidence type="ECO:0000313" key="13">
    <source>
        <dbReference type="Proteomes" id="UP000639606"/>
    </source>
</evidence>
<keyword evidence="5 8" id="KW-0963">Cytoplasm</keyword>
<reference evidence="12" key="1">
    <citation type="journal article" date="2014" name="Int. J. Syst. Evol. Microbiol.">
        <title>Complete genome sequence of Corynebacterium casei LMG S-19264T (=DSM 44701T), isolated from a smear-ripened cheese.</title>
        <authorList>
            <consortium name="US DOE Joint Genome Institute (JGI-PGF)"/>
            <person name="Walter F."/>
            <person name="Albersmeier A."/>
            <person name="Kalinowski J."/>
            <person name="Ruckert C."/>
        </authorList>
    </citation>
    <scope>NUCLEOTIDE SEQUENCE</scope>
    <source>
        <strain evidence="12">JCM 3313</strain>
    </source>
</reference>
<feature type="domain" description="AB hydrolase-1" evidence="11">
    <location>
        <begin position="36"/>
        <end position="295"/>
    </location>
</feature>
<keyword evidence="6 8" id="KW-0645">Protease</keyword>
<dbReference type="PRINTS" id="PR00111">
    <property type="entry name" value="ABHYDROLASE"/>
</dbReference>
<evidence type="ECO:0000256" key="9">
    <source>
        <dbReference type="PIRSR" id="PIRSR006431-1"/>
    </source>
</evidence>
<dbReference type="NCBIfam" id="TIGR01249">
    <property type="entry name" value="pro_imino_pep_1"/>
    <property type="match status" value="1"/>
</dbReference>
<proteinExistence type="inferred from homology"/>
<organism evidence="12 13">
    <name type="scientific">Saccharothrix coeruleofusca</name>
    <dbReference type="NCBI Taxonomy" id="33919"/>
    <lineage>
        <taxon>Bacteria</taxon>
        <taxon>Bacillati</taxon>
        <taxon>Actinomycetota</taxon>
        <taxon>Actinomycetes</taxon>
        <taxon>Pseudonocardiales</taxon>
        <taxon>Pseudonocardiaceae</taxon>
        <taxon>Saccharothrix</taxon>
    </lineage>
</organism>
<evidence type="ECO:0000313" key="12">
    <source>
        <dbReference type="EMBL" id="GGP53911.1"/>
    </source>
</evidence>
<reference evidence="12" key="2">
    <citation type="submission" date="2020-09" db="EMBL/GenBank/DDBJ databases">
        <authorList>
            <person name="Sun Q."/>
            <person name="Ohkuma M."/>
        </authorList>
    </citation>
    <scope>NUCLEOTIDE SEQUENCE</scope>
    <source>
        <strain evidence="12">JCM 3313</strain>
    </source>
</reference>
<dbReference type="InterPro" id="IPR029058">
    <property type="entry name" value="AB_hydrolase_fold"/>
</dbReference>
<feature type="active site" evidence="9">
    <location>
        <position position="266"/>
    </location>
</feature>
<dbReference type="EMBL" id="BMRG01000004">
    <property type="protein sequence ID" value="GGP53911.1"/>
    <property type="molecule type" value="Genomic_DNA"/>
</dbReference>
<evidence type="ECO:0000259" key="11">
    <source>
        <dbReference type="Pfam" id="PF00561"/>
    </source>
</evidence>
<comment type="caution">
    <text evidence="12">The sequence shown here is derived from an EMBL/GenBank/DDBJ whole genome shotgun (WGS) entry which is preliminary data.</text>
</comment>
<protein>
    <recommendedName>
        <fullName evidence="8 10">Proline iminopeptidase</fullName>
        <shortName evidence="8">PIP</shortName>
        <ecNumber evidence="8 10">3.4.11.5</ecNumber>
    </recommendedName>
    <alternativeName>
        <fullName evidence="8">Prolyl aminopeptidase</fullName>
    </alternativeName>
</protein>
<dbReference type="GO" id="GO:0005737">
    <property type="term" value="C:cytoplasm"/>
    <property type="evidence" value="ECO:0007669"/>
    <property type="project" value="UniProtKB-SubCell"/>
</dbReference>
<dbReference type="SUPFAM" id="SSF53474">
    <property type="entry name" value="alpha/beta-Hydrolases"/>
    <property type="match status" value="1"/>
</dbReference>
<evidence type="ECO:0000256" key="10">
    <source>
        <dbReference type="RuleBase" id="RU003421"/>
    </source>
</evidence>
<feature type="active site" description="Nucleophile" evidence="9">
    <location>
        <position position="113"/>
    </location>
</feature>
<dbReference type="PRINTS" id="PR00793">
    <property type="entry name" value="PROAMNOPTASE"/>
</dbReference>
<dbReference type="Proteomes" id="UP000639606">
    <property type="component" value="Unassembled WGS sequence"/>
</dbReference>
<keyword evidence="4 8" id="KW-0031">Aminopeptidase</keyword>
<evidence type="ECO:0000256" key="3">
    <source>
        <dbReference type="ARBA" id="ARBA00010088"/>
    </source>
</evidence>
<evidence type="ECO:0000256" key="5">
    <source>
        <dbReference type="ARBA" id="ARBA00022490"/>
    </source>
</evidence>
<dbReference type="PANTHER" id="PTHR43722:SF1">
    <property type="entry name" value="PROLINE IMINOPEPTIDASE"/>
    <property type="match status" value="1"/>
</dbReference>
<dbReference type="PIRSF" id="PIRSF006431">
    <property type="entry name" value="Pept_S33"/>
    <property type="match status" value="1"/>
</dbReference>
<gene>
    <name evidence="12" type="primary">pip</name>
    <name evidence="12" type="ORF">GCM10010185_27810</name>
</gene>
<evidence type="ECO:0000256" key="7">
    <source>
        <dbReference type="ARBA" id="ARBA00022801"/>
    </source>
</evidence>
<accession>A0A918ED01</accession>
<dbReference type="Pfam" id="PF00561">
    <property type="entry name" value="Abhydrolase_1"/>
    <property type="match status" value="1"/>
</dbReference>
<dbReference type="Gene3D" id="3.40.50.1820">
    <property type="entry name" value="alpha/beta hydrolase"/>
    <property type="match status" value="1"/>
</dbReference>
<dbReference type="InterPro" id="IPR005944">
    <property type="entry name" value="Pro_iminopeptidase"/>
</dbReference>
<evidence type="ECO:0000256" key="8">
    <source>
        <dbReference type="PIRNR" id="PIRNR006431"/>
    </source>
</evidence>
<evidence type="ECO:0000256" key="1">
    <source>
        <dbReference type="ARBA" id="ARBA00001585"/>
    </source>
</evidence>
<feature type="active site" description="Proton donor" evidence="9">
    <location>
        <position position="294"/>
    </location>
</feature>
<sequence>MTYPVGEPVEQGMLDVGDGNLVHWEVHGNPDGKPAVVLHGGPGTGCSPGAARFFDPSAYRVVLMDQRGSGRSTPHASEYGADLSVNTTAHLVADIERLREHLGVEKWLVHGGSWGSTLALHYAQLFPHRVGEIVLIAVTTTRREEIDWLYHGMRRLFPVEWERFRAGAPEDAADLVVAYDRLLNDPDPAVRQKAADDWVEWEHSILSLDPDHAPPPQAQDPAWRMAFARITAHYFRHGAWLEEGQVLRGMPRLAGIPGTMVHGRLDLQGPLLTAWEVDRAWPAGELVVVRGASHSVRDAGMAEALVAALDSYRP</sequence>
<name>A0A918ED01_9PSEU</name>
<evidence type="ECO:0000256" key="2">
    <source>
        <dbReference type="ARBA" id="ARBA00004496"/>
    </source>
</evidence>
<evidence type="ECO:0000256" key="6">
    <source>
        <dbReference type="ARBA" id="ARBA00022670"/>
    </source>
</evidence>
<dbReference type="PANTHER" id="PTHR43722">
    <property type="entry name" value="PROLINE IMINOPEPTIDASE"/>
    <property type="match status" value="1"/>
</dbReference>
<dbReference type="GO" id="GO:0006508">
    <property type="term" value="P:proteolysis"/>
    <property type="evidence" value="ECO:0007669"/>
    <property type="project" value="UniProtKB-KW"/>
</dbReference>
<evidence type="ECO:0000256" key="4">
    <source>
        <dbReference type="ARBA" id="ARBA00022438"/>
    </source>
</evidence>
<comment type="subcellular location">
    <subcellularLocation>
        <location evidence="2 8">Cytoplasm</location>
    </subcellularLocation>
</comment>
<keyword evidence="7 8" id="KW-0378">Hydrolase</keyword>
<comment type="catalytic activity">
    <reaction evidence="1 8 10">
        <text>Release of N-terminal proline from a peptide.</text>
        <dbReference type="EC" id="3.4.11.5"/>
    </reaction>
</comment>
<dbReference type="GO" id="GO:0004177">
    <property type="term" value="F:aminopeptidase activity"/>
    <property type="evidence" value="ECO:0007669"/>
    <property type="project" value="UniProtKB-UniRule"/>
</dbReference>
<comment type="similarity">
    <text evidence="3 8 10">Belongs to the peptidase S33 family.</text>
</comment>
<dbReference type="InterPro" id="IPR002410">
    <property type="entry name" value="Peptidase_S33"/>
</dbReference>